<organism evidence="3 4">
    <name type="scientific">Furculomyces boomerangus</name>
    <dbReference type="NCBI Taxonomy" id="61424"/>
    <lineage>
        <taxon>Eukaryota</taxon>
        <taxon>Fungi</taxon>
        <taxon>Fungi incertae sedis</taxon>
        <taxon>Zoopagomycota</taxon>
        <taxon>Kickxellomycotina</taxon>
        <taxon>Harpellomycetes</taxon>
        <taxon>Harpellales</taxon>
        <taxon>Harpellaceae</taxon>
        <taxon>Furculomyces</taxon>
    </lineage>
</organism>
<comment type="caution">
    <text evidence="3">The sequence shown here is derived from an EMBL/GenBank/DDBJ whole genome shotgun (WGS) entry which is preliminary data.</text>
</comment>
<proteinExistence type="predicted"/>
<accession>A0A2T9Z1X1</accession>
<evidence type="ECO:0000313" key="4">
    <source>
        <dbReference type="Proteomes" id="UP000245699"/>
    </source>
</evidence>
<dbReference type="OrthoDB" id="5545695at2759"/>
<dbReference type="AlphaFoldDB" id="A0A2T9Z1X1"/>
<feature type="domain" description="Swiss Army Knife 2H phosphoesterase" evidence="2">
    <location>
        <begin position="65"/>
        <end position="216"/>
    </location>
</feature>
<gene>
    <name evidence="3" type="ORF">BB559_001444</name>
</gene>
<evidence type="ECO:0000259" key="2">
    <source>
        <dbReference type="Pfam" id="PF22547"/>
    </source>
</evidence>
<dbReference type="InterPro" id="IPR054498">
    <property type="entry name" value="2H-SAK"/>
</dbReference>
<name>A0A2T9Z1X1_9FUNG</name>
<sequence>MFKLFLVATTLVHTALSSLYSPSYQHLGRFGSSCPNDLNLTISSEIYNGNKMPFLKFEGDKPFMSYLQMTLPYEPASQVFKAINSTVGKGLLLNRGEAHITIITPPEFDNILKPAGVTMKEINQIAIDKDIQNSRFQVVCMGRARINQSAVSSTGASQPTVLDSYMIIVWDSHNDLRRIREKIFSLYVSKGGERSLFDPDNFSPHITLGFNVRDLFVEDGVYKGANACIETLTVV</sequence>
<evidence type="ECO:0000313" key="3">
    <source>
        <dbReference type="EMBL" id="PVU98583.1"/>
    </source>
</evidence>
<feature type="chain" id="PRO_5015626529" description="Swiss Army Knife 2H phosphoesterase domain-containing protein" evidence="1">
    <location>
        <begin position="18"/>
        <end position="235"/>
    </location>
</feature>
<protein>
    <recommendedName>
        <fullName evidence="2">Swiss Army Knife 2H phosphoesterase domain-containing protein</fullName>
    </recommendedName>
</protein>
<keyword evidence="1" id="KW-0732">Signal</keyword>
<keyword evidence="4" id="KW-1185">Reference proteome</keyword>
<evidence type="ECO:0000256" key="1">
    <source>
        <dbReference type="SAM" id="SignalP"/>
    </source>
</evidence>
<dbReference type="Proteomes" id="UP000245699">
    <property type="component" value="Unassembled WGS sequence"/>
</dbReference>
<feature type="signal peptide" evidence="1">
    <location>
        <begin position="1"/>
        <end position="17"/>
    </location>
</feature>
<dbReference type="Pfam" id="PF22547">
    <property type="entry name" value="2H-SAK"/>
    <property type="match status" value="1"/>
</dbReference>
<dbReference type="EMBL" id="MBFT01000073">
    <property type="protein sequence ID" value="PVU98583.1"/>
    <property type="molecule type" value="Genomic_DNA"/>
</dbReference>
<reference evidence="3 4" key="1">
    <citation type="journal article" date="2018" name="MBio">
        <title>Comparative Genomics Reveals the Core Gene Toolbox for the Fungus-Insect Symbiosis.</title>
        <authorList>
            <person name="Wang Y."/>
            <person name="Stata M."/>
            <person name="Wang W."/>
            <person name="Stajich J.E."/>
            <person name="White M.M."/>
            <person name="Moncalvo J.M."/>
        </authorList>
    </citation>
    <scope>NUCLEOTIDE SEQUENCE [LARGE SCALE GENOMIC DNA]</scope>
    <source>
        <strain evidence="3 4">AUS-77-4</strain>
    </source>
</reference>